<evidence type="ECO:0000256" key="2">
    <source>
        <dbReference type="PROSITE-ProRule" id="PRU00497"/>
    </source>
</evidence>
<evidence type="ECO:0000256" key="3">
    <source>
        <dbReference type="SAM" id="MobiDB-lite"/>
    </source>
</evidence>
<evidence type="ECO:0000313" key="5">
    <source>
        <dbReference type="EMBL" id="JAT35161.1"/>
    </source>
</evidence>
<dbReference type="PROSITE" id="PS00233">
    <property type="entry name" value="CHIT_BIND_RR_1"/>
    <property type="match status" value="1"/>
</dbReference>
<dbReference type="AlphaFoldDB" id="A0A1B6MGZ5"/>
<protein>
    <submittedName>
        <fullName evidence="5">Uncharacterized protein</fullName>
    </submittedName>
</protein>
<organism evidence="5">
    <name type="scientific">Graphocephala atropunctata</name>
    <dbReference type="NCBI Taxonomy" id="36148"/>
    <lineage>
        <taxon>Eukaryota</taxon>
        <taxon>Metazoa</taxon>
        <taxon>Ecdysozoa</taxon>
        <taxon>Arthropoda</taxon>
        <taxon>Hexapoda</taxon>
        <taxon>Insecta</taxon>
        <taxon>Pterygota</taxon>
        <taxon>Neoptera</taxon>
        <taxon>Paraneoptera</taxon>
        <taxon>Hemiptera</taxon>
        <taxon>Auchenorrhyncha</taxon>
        <taxon>Membracoidea</taxon>
        <taxon>Cicadellidae</taxon>
        <taxon>Cicadellinae</taxon>
        <taxon>Cicadellini</taxon>
        <taxon>Graphocephala</taxon>
    </lineage>
</organism>
<evidence type="ECO:0000256" key="4">
    <source>
        <dbReference type="SAM" id="SignalP"/>
    </source>
</evidence>
<dbReference type="GO" id="GO:0042302">
    <property type="term" value="F:structural constituent of cuticle"/>
    <property type="evidence" value="ECO:0007669"/>
    <property type="project" value="UniProtKB-UniRule"/>
</dbReference>
<accession>A0A1B6MGZ5</accession>
<name>A0A1B6MGZ5_9HEMI</name>
<feature type="compositionally biased region" description="Gly residues" evidence="3">
    <location>
        <begin position="157"/>
        <end position="171"/>
    </location>
</feature>
<proteinExistence type="predicted"/>
<keyword evidence="1 2" id="KW-0193">Cuticle</keyword>
<dbReference type="GO" id="GO:0031012">
    <property type="term" value="C:extracellular matrix"/>
    <property type="evidence" value="ECO:0007669"/>
    <property type="project" value="TreeGrafter"/>
</dbReference>
<dbReference type="PANTHER" id="PTHR12236">
    <property type="entry name" value="STRUCTURAL CONTITUENT OF CUTICLE"/>
    <property type="match status" value="1"/>
</dbReference>
<feature type="chain" id="PRO_5008588295" evidence="4">
    <location>
        <begin position="18"/>
        <end position="198"/>
    </location>
</feature>
<dbReference type="EMBL" id="GEBQ01004816">
    <property type="protein sequence ID" value="JAT35161.1"/>
    <property type="molecule type" value="Transcribed_RNA"/>
</dbReference>
<keyword evidence="4" id="KW-0732">Signal</keyword>
<feature type="region of interest" description="Disordered" evidence="3">
    <location>
        <begin position="157"/>
        <end position="198"/>
    </location>
</feature>
<dbReference type="InterPro" id="IPR051217">
    <property type="entry name" value="Insect_Cuticle_Struc_Prot"/>
</dbReference>
<dbReference type="Pfam" id="PF00379">
    <property type="entry name" value="Chitin_bind_4"/>
    <property type="match status" value="1"/>
</dbReference>
<feature type="compositionally biased region" description="Gly residues" evidence="3">
    <location>
        <begin position="42"/>
        <end position="71"/>
    </location>
</feature>
<sequence>MRRALIVLTSLAVSVLAEPPVPQGQYGAPSGQSGGLSSQYGAPGGSSSGGYSSGGGYPGSSGSGFGSGQYAGGDEPMFTHEQDFQQSPGVIWGKWSVVLPDGRTQKVEYDADENGFHPIITYEEPEGSQGGYSNGGSGGYSSGGYSRGGNGGFGSGGSGGYSSGGNGGFGSGSHKSGGSRNGGYSGGSSSGGRGGYNY</sequence>
<feature type="compositionally biased region" description="Gly residues" evidence="3">
    <location>
        <begin position="179"/>
        <end position="198"/>
    </location>
</feature>
<dbReference type="InterPro" id="IPR000618">
    <property type="entry name" value="Insect_cuticle"/>
</dbReference>
<dbReference type="PANTHER" id="PTHR12236:SF79">
    <property type="entry name" value="CUTICULAR PROTEIN 50CB-RELATED"/>
    <property type="match status" value="1"/>
</dbReference>
<reference evidence="5" key="1">
    <citation type="submission" date="2015-11" db="EMBL/GenBank/DDBJ databases">
        <title>De novo transcriptome assembly of four potential Pierce s Disease insect vectors from Arizona vineyards.</title>
        <authorList>
            <person name="Tassone E.E."/>
        </authorList>
    </citation>
    <scope>NUCLEOTIDE SEQUENCE</scope>
</reference>
<dbReference type="PROSITE" id="PS51155">
    <property type="entry name" value="CHIT_BIND_RR_2"/>
    <property type="match status" value="1"/>
</dbReference>
<gene>
    <name evidence="5" type="ORF">g.17501</name>
</gene>
<feature type="region of interest" description="Disordered" evidence="3">
    <location>
        <begin position="24"/>
        <end position="80"/>
    </location>
</feature>
<dbReference type="GO" id="GO:0005615">
    <property type="term" value="C:extracellular space"/>
    <property type="evidence" value="ECO:0007669"/>
    <property type="project" value="TreeGrafter"/>
</dbReference>
<evidence type="ECO:0000256" key="1">
    <source>
        <dbReference type="ARBA" id="ARBA00022460"/>
    </source>
</evidence>
<feature type="signal peptide" evidence="4">
    <location>
        <begin position="1"/>
        <end position="17"/>
    </location>
</feature>
<dbReference type="InterPro" id="IPR031311">
    <property type="entry name" value="CHIT_BIND_RR_consensus"/>
</dbReference>